<comment type="caution">
    <text evidence="2">The sequence shown here is derived from an EMBL/GenBank/DDBJ whole genome shotgun (WGS) entry which is preliminary data.</text>
</comment>
<dbReference type="RefSeq" id="WP_344805510.1">
    <property type="nucleotide sequence ID" value="NZ_BAABAB010000019.1"/>
</dbReference>
<reference evidence="3" key="1">
    <citation type="journal article" date="2019" name="Int. J. Syst. Evol. Microbiol.">
        <title>The Global Catalogue of Microorganisms (GCM) 10K type strain sequencing project: providing services to taxonomists for standard genome sequencing and annotation.</title>
        <authorList>
            <consortium name="The Broad Institute Genomics Platform"/>
            <consortium name="The Broad Institute Genome Sequencing Center for Infectious Disease"/>
            <person name="Wu L."/>
            <person name="Ma J."/>
        </authorList>
    </citation>
    <scope>NUCLEOTIDE SEQUENCE [LARGE SCALE GENOMIC DNA]</scope>
    <source>
        <strain evidence="3">JCM 16929</strain>
    </source>
</reference>
<proteinExistence type="predicted"/>
<feature type="compositionally biased region" description="Acidic residues" evidence="1">
    <location>
        <begin position="1"/>
        <end position="16"/>
    </location>
</feature>
<organism evidence="2 3">
    <name type="scientific">Microlunatus ginsengisoli</name>
    <dbReference type="NCBI Taxonomy" id="363863"/>
    <lineage>
        <taxon>Bacteria</taxon>
        <taxon>Bacillati</taxon>
        <taxon>Actinomycetota</taxon>
        <taxon>Actinomycetes</taxon>
        <taxon>Propionibacteriales</taxon>
        <taxon>Propionibacteriaceae</taxon>
        <taxon>Microlunatus</taxon>
    </lineage>
</organism>
<keyword evidence="3" id="KW-1185">Reference proteome</keyword>
<dbReference type="Proteomes" id="UP001501490">
    <property type="component" value="Unassembled WGS sequence"/>
</dbReference>
<evidence type="ECO:0008006" key="4">
    <source>
        <dbReference type="Google" id="ProtNLM"/>
    </source>
</evidence>
<evidence type="ECO:0000313" key="2">
    <source>
        <dbReference type="EMBL" id="GAA3623981.1"/>
    </source>
</evidence>
<dbReference type="EMBL" id="BAABAB010000019">
    <property type="protein sequence ID" value="GAA3623981.1"/>
    <property type="molecule type" value="Genomic_DNA"/>
</dbReference>
<evidence type="ECO:0000256" key="1">
    <source>
        <dbReference type="SAM" id="MobiDB-lite"/>
    </source>
</evidence>
<gene>
    <name evidence="2" type="ORF">GCM10022236_27930</name>
</gene>
<feature type="region of interest" description="Disordered" evidence="1">
    <location>
        <begin position="1"/>
        <end position="99"/>
    </location>
</feature>
<accession>A0ABP7A354</accession>
<protein>
    <recommendedName>
        <fullName evidence="4">DUF5709 domain-containing protein</fullName>
    </recommendedName>
</protein>
<evidence type="ECO:0000313" key="3">
    <source>
        <dbReference type="Proteomes" id="UP001501490"/>
    </source>
</evidence>
<feature type="compositionally biased region" description="Polar residues" evidence="1">
    <location>
        <begin position="84"/>
        <end position="93"/>
    </location>
</feature>
<name>A0ABP7A354_9ACTN</name>
<sequence length="99" mass="10552">MSDPTTDDVLEPEFDEGLPHSRTQHGGMPPQSDDDLEAAVERDRVAAGLEDYAPVDVPPATDPPPDDAAEVVDRAQRGLLGDTSAPQSDSTDPNSRDRS</sequence>